<dbReference type="EMBL" id="JAJEPU010000007">
    <property type="protein sequence ID" value="MCC2164046.1"/>
    <property type="molecule type" value="Genomic_DNA"/>
</dbReference>
<protein>
    <submittedName>
        <fullName evidence="1">Uncharacterized protein</fullName>
    </submittedName>
</protein>
<dbReference type="Proteomes" id="UP001198962">
    <property type="component" value="Unassembled WGS sequence"/>
</dbReference>
<reference evidence="1" key="1">
    <citation type="submission" date="2021-10" db="EMBL/GenBank/DDBJ databases">
        <title>Anaerobic single-cell dispensing facilitates the cultivation of human gut bacteria.</title>
        <authorList>
            <person name="Afrizal A."/>
        </authorList>
    </citation>
    <scope>NUCLEOTIDE SEQUENCE</scope>
    <source>
        <strain evidence="1">CLA-AA-H274</strain>
    </source>
</reference>
<evidence type="ECO:0000313" key="2">
    <source>
        <dbReference type="Proteomes" id="UP001198962"/>
    </source>
</evidence>
<sequence length="45" mass="5364">MLDFEQEIARFKPSLEVSEVEASIVREDLTDMNDLMMEFLKEKKQ</sequence>
<proteinExistence type="predicted"/>
<dbReference type="RefSeq" id="WP_177977757.1">
    <property type="nucleotide sequence ID" value="NZ_JAJEPU010000007.1"/>
</dbReference>
<evidence type="ECO:0000313" key="1">
    <source>
        <dbReference type="EMBL" id="MCC2164046.1"/>
    </source>
</evidence>
<gene>
    <name evidence="1" type="ORF">LKD32_03955</name>
</gene>
<organism evidence="1 2">
    <name type="scientific">Brotaphodocola catenula</name>
    <dbReference type="NCBI Taxonomy" id="2885361"/>
    <lineage>
        <taxon>Bacteria</taxon>
        <taxon>Bacillati</taxon>
        <taxon>Bacillota</taxon>
        <taxon>Clostridia</taxon>
        <taxon>Lachnospirales</taxon>
        <taxon>Lachnospiraceae</taxon>
        <taxon>Brotaphodocola</taxon>
    </lineage>
</organism>
<keyword evidence="2" id="KW-1185">Reference proteome</keyword>
<name>A0AAE3ALV5_9FIRM</name>
<dbReference type="AlphaFoldDB" id="A0AAE3ALV5"/>
<comment type="caution">
    <text evidence="1">The sequence shown here is derived from an EMBL/GenBank/DDBJ whole genome shotgun (WGS) entry which is preliminary data.</text>
</comment>
<accession>A0AAE3ALV5</accession>